<evidence type="ECO:0000313" key="2">
    <source>
        <dbReference type="Proteomes" id="UP000785783"/>
    </source>
</evidence>
<name>A0A937L4P5_9PROT</name>
<gene>
    <name evidence="1" type="ORF">ISQ19_00270</name>
</gene>
<dbReference type="EMBL" id="JADHOK010000001">
    <property type="protein sequence ID" value="MBL6761112.1"/>
    <property type="molecule type" value="Genomic_DNA"/>
</dbReference>
<protein>
    <recommendedName>
        <fullName evidence="3">Lipoprotein</fullName>
    </recommendedName>
</protein>
<organism evidence="1 2">
    <name type="scientific">PS1 clade bacterium</name>
    <dbReference type="NCBI Taxonomy" id="2175152"/>
    <lineage>
        <taxon>Bacteria</taxon>
        <taxon>Pseudomonadati</taxon>
        <taxon>Pseudomonadota</taxon>
        <taxon>Alphaproteobacteria</taxon>
        <taxon>PS1 clade</taxon>
    </lineage>
</organism>
<proteinExistence type="predicted"/>
<evidence type="ECO:0000313" key="1">
    <source>
        <dbReference type="EMBL" id="MBL6761112.1"/>
    </source>
</evidence>
<dbReference type="AlphaFoldDB" id="A0A937L4P5"/>
<comment type="caution">
    <text evidence="1">The sequence shown here is derived from an EMBL/GenBank/DDBJ whole genome shotgun (WGS) entry which is preliminary data.</text>
</comment>
<accession>A0A937L4P5</accession>
<sequence length="73" mass="8156">MTRILTIIALLFATPMLVACGPYGQELYESVTPEKQLELALSRCMVMRKDGLRFAESFALHTSKGVPTDYPSF</sequence>
<dbReference type="PROSITE" id="PS51257">
    <property type="entry name" value="PROKAR_LIPOPROTEIN"/>
    <property type="match status" value="1"/>
</dbReference>
<reference evidence="1" key="1">
    <citation type="submission" date="2020-10" db="EMBL/GenBank/DDBJ databases">
        <title>Microbiome of the Black Sea water column analyzed by genome centric metagenomics.</title>
        <authorList>
            <person name="Cabello-Yeves P.J."/>
            <person name="Callieri C."/>
            <person name="Picazo A."/>
            <person name="Mehrshad M."/>
            <person name="Haro-Moreno J.M."/>
            <person name="Roda-Garcia J."/>
            <person name="Dzembekova N."/>
            <person name="Slabakova V."/>
            <person name="Slabakova N."/>
            <person name="Moncheva S."/>
            <person name="Rodriguez-Valera F."/>
        </authorList>
    </citation>
    <scope>NUCLEOTIDE SEQUENCE</scope>
    <source>
        <strain evidence="1">BS307-5m-G5</strain>
    </source>
</reference>
<evidence type="ECO:0008006" key="3">
    <source>
        <dbReference type="Google" id="ProtNLM"/>
    </source>
</evidence>
<dbReference type="Proteomes" id="UP000785783">
    <property type="component" value="Unassembled WGS sequence"/>
</dbReference>